<feature type="region of interest" description="Disordered" evidence="1">
    <location>
        <begin position="49"/>
        <end position="80"/>
    </location>
</feature>
<proteinExistence type="predicted"/>
<evidence type="ECO:0000256" key="1">
    <source>
        <dbReference type="SAM" id="MobiDB-lite"/>
    </source>
</evidence>
<protein>
    <recommendedName>
        <fullName evidence="4">DUF2188 domain-containing protein</fullName>
    </recommendedName>
</protein>
<evidence type="ECO:0000313" key="3">
    <source>
        <dbReference type="Proteomes" id="UP001501251"/>
    </source>
</evidence>
<organism evidence="2 3">
    <name type="scientific">Streptosporangium oxazolinicum</name>
    <dbReference type="NCBI Taxonomy" id="909287"/>
    <lineage>
        <taxon>Bacteria</taxon>
        <taxon>Bacillati</taxon>
        <taxon>Actinomycetota</taxon>
        <taxon>Actinomycetes</taxon>
        <taxon>Streptosporangiales</taxon>
        <taxon>Streptosporangiaceae</taxon>
        <taxon>Streptosporangium</taxon>
    </lineage>
</organism>
<evidence type="ECO:0000313" key="2">
    <source>
        <dbReference type="EMBL" id="GAA4197186.1"/>
    </source>
</evidence>
<gene>
    <name evidence="2" type="ORF">GCM10022252_45740</name>
</gene>
<comment type="caution">
    <text evidence="2">The sequence shown here is derived from an EMBL/GenBank/DDBJ whole genome shotgun (WGS) entry which is preliminary data.</text>
</comment>
<sequence length="80" mass="8467">MAGQANSRDVVQRDDGTWAVTKPNAARVSATAETQAHAIQRATEILTRDGGGELRIHGTNGQVRDQRTIAPGNDPHPPTG</sequence>
<dbReference type="Proteomes" id="UP001501251">
    <property type="component" value="Unassembled WGS sequence"/>
</dbReference>
<reference evidence="3" key="1">
    <citation type="journal article" date="2019" name="Int. J. Syst. Evol. Microbiol.">
        <title>The Global Catalogue of Microorganisms (GCM) 10K type strain sequencing project: providing services to taxonomists for standard genome sequencing and annotation.</title>
        <authorList>
            <consortium name="The Broad Institute Genomics Platform"/>
            <consortium name="The Broad Institute Genome Sequencing Center for Infectious Disease"/>
            <person name="Wu L."/>
            <person name="Ma J."/>
        </authorList>
    </citation>
    <scope>NUCLEOTIDE SEQUENCE [LARGE SCALE GENOMIC DNA]</scope>
    <source>
        <strain evidence="3">JCM 17388</strain>
    </source>
</reference>
<dbReference type="RefSeq" id="WP_386204286.1">
    <property type="nucleotide sequence ID" value="NZ_BAABAQ010000008.1"/>
</dbReference>
<dbReference type="EMBL" id="BAABAQ010000008">
    <property type="protein sequence ID" value="GAA4197186.1"/>
    <property type="molecule type" value="Genomic_DNA"/>
</dbReference>
<dbReference type="InterPro" id="IPR018691">
    <property type="entry name" value="DUF2188"/>
</dbReference>
<evidence type="ECO:0008006" key="4">
    <source>
        <dbReference type="Google" id="ProtNLM"/>
    </source>
</evidence>
<name>A0ABP8B4P7_9ACTN</name>
<keyword evidence="3" id="KW-1185">Reference proteome</keyword>
<accession>A0ABP8B4P7</accession>
<dbReference type="Pfam" id="PF09954">
    <property type="entry name" value="DUF2188"/>
    <property type="match status" value="1"/>
</dbReference>